<evidence type="ECO:0000256" key="5">
    <source>
        <dbReference type="ARBA" id="ARBA00022687"/>
    </source>
</evidence>
<evidence type="ECO:0000256" key="6">
    <source>
        <dbReference type="ARBA" id="ARBA00023242"/>
    </source>
</evidence>
<feature type="region of interest" description="Disordered" evidence="7">
    <location>
        <begin position="25"/>
        <end position="68"/>
    </location>
</feature>
<evidence type="ECO:0000256" key="7">
    <source>
        <dbReference type="SAM" id="MobiDB-lite"/>
    </source>
</evidence>
<comment type="similarity">
    <text evidence="2">Belongs to the CUSTOS family.</text>
</comment>
<keyword evidence="6" id="KW-0539">Nucleus</keyword>
<keyword evidence="8" id="KW-1185">Reference proteome</keyword>
<evidence type="ECO:0000256" key="2">
    <source>
        <dbReference type="ARBA" id="ARBA00008632"/>
    </source>
</evidence>
<feature type="compositionally biased region" description="Basic residues" evidence="7">
    <location>
        <begin position="38"/>
        <end position="48"/>
    </location>
</feature>
<sequence>MAATMSSSSSEDEDEKQRLREAVIEVAACTEPDSSSRRDKKGIRKGGSLKRSLREVQKEDEEAYSTGISGEVRDFVAKKLSSFLDSCITDMDNNTEMGKVTDDEERDCGFRIFSSSDPGTEVNLTGVSPQVRRRKQVDSSSGDSDSEEEKVRLAEAAVTHQAILQASAPLQVANTPGRTCSDPASTQEKVASNSTNTVSNNPSNQAVPKKKKKERKRKEESVQRTEDTGRSVDNVNDSEQRSRKKKKSKLKSKDLSAEKLTPCQIKKRQENGCGKEGSKVAAHSLLSEKHLKEKKKRKKILDNS</sequence>
<dbReference type="OrthoDB" id="10053459at2759"/>
<dbReference type="RefSeq" id="XP_019614662.1">
    <property type="nucleotide sequence ID" value="XM_019759103.1"/>
</dbReference>
<feature type="region of interest" description="Disordered" evidence="7">
    <location>
        <begin position="112"/>
        <end position="153"/>
    </location>
</feature>
<feature type="compositionally biased region" description="Polar residues" evidence="7">
    <location>
        <begin position="172"/>
        <end position="191"/>
    </location>
</feature>
<feature type="compositionally biased region" description="Low complexity" evidence="7">
    <location>
        <begin position="192"/>
        <end position="204"/>
    </location>
</feature>
<dbReference type="Pfam" id="PF23999">
    <property type="entry name" value="CUSTOS"/>
    <property type="match status" value="1"/>
</dbReference>
<dbReference type="GO" id="GO:0005635">
    <property type="term" value="C:nuclear envelope"/>
    <property type="evidence" value="ECO:0007669"/>
    <property type="project" value="UniProtKB-SubCell"/>
</dbReference>
<comment type="subcellular location">
    <subcellularLocation>
        <location evidence="1">Nucleus envelope</location>
    </subcellularLocation>
</comment>
<dbReference type="GeneID" id="109462546"/>
<evidence type="ECO:0000313" key="9">
    <source>
        <dbReference type="RefSeq" id="XP_019614662.1"/>
    </source>
</evidence>
<evidence type="ECO:0000256" key="4">
    <source>
        <dbReference type="ARBA" id="ARBA00022473"/>
    </source>
</evidence>
<dbReference type="PANTHER" id="PTHR14482:SF0">
    <property type="entry name" value="PROTEIN CUSTOS"/>
    <property type="match status" value="1"/>
</dbReference>
<feature type="compositionally biased region" description="Basic residues" evidence="7">
    <location>
        <begin position="292"/>
        <end position="304"/>
    </location>
</feature>
<evidence type="ECO:0000256" key="1">
    <source>
        <dbReference type="ARBA" id="ARBA00004259"/>
    </source>
</evidence>
<keyword evidence="5" id="KW-0879">Wnt signaling pathway</keyword>
<dbReference type="InterPro" id="IPR026694">
    <property type="entry name" value="CUSTOS"/>
</dbReference>
<dbReference type="Proteomes" id="UP000515135">
    <property type="component" value="Unplaced"/>
</dbReference>
<dbReference type="PANTHER" id="PTHR14482">
    <property type="entry name" value="CHROMOSOME 12 ORF 43 HOMOLOG"/>
    <property type="match status" value="1"/>
</dbReference>
<protein>
    <recommendedName>
        <fullName evidence="3">Protein CUSTOS</fullName>
    </recommendedName>
</protein>
<dbReference type="AlphaFoldDB" id="A0A6P4Y7C7"/>
<feature type="compositionally biased region" description="Polar residues" evidence="7">
    <location>
        <begin position="113"/>
        <end position="128"/>
    </location>
</feature>
<dbReference type="KEGG" id="bbel:109462546"/>
<organism evidence="8 9">
    <name type="scientific">Branchiostoma belcheri</name>
    <name type="common">Amphioxus</name>
    <dbReference type="NCBI Taxonomy" id="7741"/>
    <lineage>
        <taxon>Eukaryota</taxon>
        <taxon>Metazoa</taxon>
        <taxon>Chordata</taxon>
        <taxon>Cephalochordata</taxon>
        <taxon>Leptocardii</taxon>
        <taxon>Amphioxiformes</taxon>
        <taxon>Branchiostomatidae</taxon>
        <taxon>Branchiostoma</taxon>
    </lineage>
</organism>
<gene>
    <name evidence="9" type="primary">LOC109462546</name>
</gene>
<dbReference type="GO" id="GO:0016055">
    <property type="term" value="P:Wnt signaling pathway"/>
    <property type="evidence" value="ECO:0007669"/>
    <property type="project" value="UniProtKB-KW"/>
</dbReference>
<evidence type="ECO:0000256" key="3">
    <source>
        <dbReference type="ARBA" id="ARBA00013465"/>
    </source>
</evidence>
<keyword evidence="4" id="KW-0217">Developmental protein</keyword>
<feature type="region of interest" description="Disordered" evidence="7">
    <location>
        <begin position="166"/>
        <end position="304"/>
    </location>
</feature>
<feature type="compositionally biased region" description="Basic and acidic residues" evidence="7">
    <location>
        <begin position="217"/>
        <end position="230"/>
    </location>
</feature>
<proteinExistence type="inferred from homology"/>
<reference evidence="9" key="1">
    <citation type="submission" date="2025-08" db="UniProtKB">
        <authorList>
            <consortium name="RefSeq"/>
        </authorList>
    </citation>
    <scope>IDENTIFICATION</scope>
    <source>
        <tissue evidence="9">Gonad</tissue>
    </source>
</reference>
<name>A0A6P4Y7C7_BRABE</name>
<accession>A0A6P4Y7C7</accession>
<evidence type="ECO:0000313" key="8">
    <source>
        <dbReference type="Proteomes" id="UP000515135"/>
    </source>
</evidence>